<feature type="signal peptide" evidence="5">
    <location>
        <begin position="1"/>
        <end position="24"/>
    </location>
</feature>
<accession>A0A5C5YH66</accession>
<keyword evidence="2" id="KW-0479">Metal-binding</keyword>
<evidence type="ECO:0000313" key="8">
    <source>
        <dbReference type="Proteomes" id="UP000318053"/>
    </source>
</evidence>
<comment type="similarity">
    <text evidence="1">Belongs to the sulfatase family.</text>
</comment>
<keyword evidence="4" id="KW-0106">Calcium</keyword>
<dbReference type="InterPro" id="IPR017850">
    <property type="entry name" value="Alkaline_phosphatase_core_sf"/>
</dbReference>
<dbReference type="GO" id="GO:0046872">
    <property type="term" value="F:metal ion binding"/>
    <property type="evidence" value="ECO:0007669"/>
    <property type="project" value="UniProtKB-KW"/>
</dbReference>
<dbReference type="AlphaFoldDB" id="A0A5C5YH66"/>
<feature type="chain" id="PRO_5022990191" evidence="5">
    <location>
        <begin position="25"/>
        <end position="499"/>
    </location>
</feature>
<dbReference type="Pfam" id="PF00884">
    <property type="entry name" value="Sulfatase"/>
    <property type="match status" value="1"/>
</dbReference>
<evidence type="ECO:0000256" key="2">
    <source>
        <dbReference type="ARBA" id="ARBA00022723"/>
    </source>
</evidence>
<evidence type="ECO:0000256" key="5">
    <source>
        <dbReference type="SAM" id="SignalP"/>
    </source>
</evidence>
<keyword evidence="8" id="KW-1185">Reference proteome</keyword>
<proteinExistence type="inferred from homology"/>
<gene>
    <name evidence="7" type="primary">atsA_14</name>
    <name evidence="7" type="ORF">CA85_08440</name>
</gene>
<dbReference type="GO" id="GO:0004065">
    <property type="term" value="F:arylsulfatase activity"/>
    <property type="evidence" value="ECO:0007669"/>
    <property type="project" value="UniProtKB-EC"/>
</dbReference>
<evidence type="ECO:0000259" key="6">
    <source>
        <dbReference type="Pfam" id="PF00884"/>
    </source>
</evidence>
<dbReference type="Gene3D" id="3.40.720.10">
    <property type="entry name" value="Alkaline Phosphatase, subunit A"/>
    <property type="match status" value="1"/>
</dbReference>
<evidence type="ECO:0000313" key="7">
    <source>
        <dbReference type="EMBL" id="TWT73961.1"/>
    </source>
</evidence>
<keyword evidence="3 7" id="KW-0378">Hydrolase</keyword>
<dbReference type="InterPro" id="IPR000917">
    <property type="entry name" value="Sulfatase_N"/>
</dbReference>
<evidence type="ECO:0000256" key="1">
    <source>
        <dbReference type="ARBA" id="ARBA00008779"/>
    </source>
</evidence>
<dbReference type="SUPFAM" id="SSF53649">
    <property type="entry name" value="Alkaline phosphatase-like"/>
    <property type="match status" value="1"/>
</dbReference>
<comment type="caution">
    <text evidence="7">The sequence shown here is derived from an EMBL/GenBank/DDBJ whole genome shotgun (WGS) entry which is preliminary data.</text>
</comment>
<protein>
    <submittedName>
        <fullName evidence="7">Arylsulfatase</fullName>
        <ecNumber evidence="7">3.1.6.1</ecNumber>
    </submittedName>
</protein>
<feature type="domain" description="Sulfatase N-terminal" evidence="6">
    <location>
        <begin position="28"/>
        <end position="387"/>
    </location>
</feature>
<dbReference type="Proteomes" id="UP000318053">
    <property type="component" value="Unassembled WGS sequence"/>
</dbReference>
<dbReference type="PANTHER" id="PTHR42693">
    <property type="entry name" value="ARYLSULFATASE FAMILY MEMBER"/>
    <property type="match status" value="1"/>
</dbReference>
<dbReference type="EMBL" id="SJPK01000002">
    <property type="protein sequence ID" value="TWT73961.1"/>
    <property type="molecule type" value="Genomic_DNA"/>
</dbReference>
<dbReference type="PANTHER" id="PTHR42693:SF53">
    <property type="entry name" value="ENDO-4-O-SULFATASE"/>
    <property type="match status" value="1"/>
</dbReference>
<dbReference type="EC" id="3.1.6.1" evidence="7"/>
<dbReference type="OrthoDB" id="237120at2"/>
<keyword evidence="5" id="KW-0732">Signal</keyword>
<dbReference type="InterPro" id="IPR024607">
    <property type="entry name" value="Sulfatase_CS"/>
</dbReference>
<dbReference type="PROSITE" id="PS00149">
    <property type="entry name" value="SULFATASE_2"/>
    <property type="match status" value="1"/>
</dbReference>
<sequence length="499" mass="55843" precursor="true">MNAFYLHVAIMLLGGVILSTAAEADERPNILYVVTDDQAPWAMGCAAGDRGHDSVPMPATPNMDRLAREGARFRNFLCATPVCSPARVALATGRYASEFGIKDFIPSPGHKLFDPDEQSSLDPEASVTFAELLHDAGYYTGLVGKWHLGDWTLPGQEKYHPTNQGYDYFMGLTSGGTSPSDPMLEKDGVEQERSGLTTDLLTDDALGFLQTAAAREEPFLLSFHTRAPHGKWLPVAPEDWQPYAEMDPAVPSYPGLNIAKVKKSMREYLASTSGVDRNLGRLLAELDRLDLSDNTVVIFTSDHGYNMGHNGIVHKGNGIWATNKRPPGEFHRGTRVISDKYRPNLYDLSLRVPAIVRWPGEIQSGQVIDETATHLDLFPTLLAMADVDAPVDLPLRGRSLMPLLQGEAADSWNEEYFGQYSMIHYAEATMRCLRTPEYKLIRDFQNDQRDEFYDLRNDPEENENLIETDDPVLRQVIEDMHQRMLIRMDEIGDRAMHAN</sequence>
<evidence type="ECO:0000256" key="4">
    <source>
        <dbReference type="ARBA" id="ARBA00022837"/>
    </source>
</evidence>
<reference evidence="7 8" key="1">
    <citation type="submission" date="2019-02" db="EMBL/GenBank/DDBJ databases">
        <title>Deep-cultivation of Planctomycetes and their phenomic and genomic characterization uncovers novel biology.</title>
        <authorList>
            <person name="Wiegand S."/>
            <person name="Jogler M."/>
            <person name="Boedeker C."/>
            <person name="Pinto D."/>
            <person name="Vollmers J."/>
            <person name="Rivas-Marin E."/>
            <person name="Kohn T."/>
            <person name="Peeters S.H."/>
            <person name="Heuer A."/>
            <person name="Rast P."/>
            <person name="Oberbeckmann S."/>
            <person name="Bunk B."/>
            <person name="Jeske O."/>
            <person name="Meyerdierks A."/>
            <person name="Storesund J.E."/>
            <person name="Kallscheuer N."/>
            <person name="Luecker S."/>
            <person name="Lage O.M."/>
            <person name="Pohl T."/>
            <person name="Merkel B.J."/>
            <person name="Hornburger P."/>
            <person name="Mueller R.-W."/>
            <person name="Bruemmer F."/>
            <person name="Labrenz M."/>
            <person name="Spormann A.M."/>
            <person name="Op Den Camp H."/>
            <person name="Overmann J."/>
            <person name="Amann R."/>
            <person name="Jetten M.S.M."/>
            <person name="Mascher T."/>
            <person name="Medema M.H."/>
            <person name="Devos D.P."/>
            <person name="Kaster A.-K."/>
            <person name="Ovreas L."/>
            <person name="Rohde M."/>
            <person name="Galperin M.Y."/>
            <person name="Jogler C."/>
        </authorList>
    </citation>
    <scope>NUCLEOTIDE SEQUENCE [LARGE SCALE GENOMIC DNA]</scope>
    <source>
        <strain evidence="7 8">CA85</strain>
    </source>
</reference>
<name>A0A5C5YH66_9BACT</name>
<organism evidence="7 8">
    <name type="scientific">Allorhodopirellula solitaria</name>
    <dbReference type="NCBI Taxonomy" id="2527987"/>
    <lineage>
        <taxon>Bacteria</taxon>
        <taxon>Pseudomonadati</taxon>
        <taxon>Planctomycetota</taxon>
        <taxon>Planctomycetia</taxon>
        <taxon>Pirellulales</taxon>
        <taxon>Pirellulaceae</taxon>
        <taxon>Allorhodopirellula</taxon>
    </lineage>
</organism>
<dbReference type="InterPro" id="IPR050738">
    <property type="entry name" value="Sulfatase"/>
</dbReference>
<evidence type="ECO:0000256" key="3">
    <source>
        <dbReference type="ARBA" id="ARBA00022801"/>
    </source>
</evidence>
<dbReference type="RefSeq" id="WP_146390034.1">
    <property type="nucleotide sequence ID" value="NZ_SJPK01000002.1"/>
</dbReference>